<reference evidence="1" key="1">
    <citation type="submission" date="2021-09" db="EMBL/GenBank/DDBJ databases">
        <authorList>
            <person name="Wu T."/>
            <person name="Guo S.Z."/>
        </authorList>
    </citation>
    <scope>NUCLEOTIDE SEQUENCE</scope>
    <source>
        <strain evidence="1">RSS-23</strain>
    </source>
</reference>
<protein>
    <recommendedName>
        <fullName evidence="3">Chemotaxis protein</fullName>
    </recommendedName>
</protein>
<name>A0ABS7TCM8_9GAMM</name>
<gene>
    <name evidence="1" type="ORF">K7B09_04595</name>
</gene>
<dbReference type="EMBL" id="JAIQDJ010000001">
    <property type="protein sequence ID" value="MBZ4185604.1"/>
    <property type="molecule type" value="Genomic_DNA"/>
</dbReference>
<sequence>MSISTRFTEEDLAAIDAALAQLEQRFVKLIALDSKQRRRLYKMGNKTEKFCREALTVLDKNRQLASPAMDLNGALAALRTIDELRPRTRQILRLAERMRDTEVALGADVASTARQGYNAMGEFGDRQGLTALRQALGVRFKKRPAKAANDDSNEQGAA</sequence>
<comment type="caution">
    <text evidence="1">The sequence shown here is derived from an EMBL/GenBank/DDBJ whole genome shotgun (WGS) entry which is preliminary data.</text>
</comment>
<evidence type="ECO:0000313" key="2">
    <source>
        <dbReference type="Proteomes" id="UP001430290"/>
    </source>
</evidence>
<dbReference type="RefSeq" id="WP_223627245.1">
    <property type="nucleotide sequence ID" value="NZ_JAIQDJ010000001.1"/>
</dbReference>
<evidence type="ECO:0000313" key="1">
    <source>
        <dbReference type="EMBL" id="MBZ4185604.1"/>
    </source>
</evidence>
<keyword evidence="2" id="KW-1185">Reference proteome</keyword>
<proteinExistence type="predicted"/>
<evidence type="ECO:0008006" key="3">
    <source>
        <dbReference type="Google" id="ProtNLM"/>
    </source>
</evidence>
<accession>A0ABS7TCM8</accession>
<dbReference type="Proteomes" id="UP001430290">
    <property type="component" value="Unassembled WGS sequence"/>
</dbReference>
<organism evidence="1 2">
    <name type="scientific">Thermomonas beijingensis</name>
    <dbReference type="NCBI Taxonomy" id="2872701"/>
    <lineage>
        <taxon>Bacteria</taxon>
        <taxon>Pseudomonadati</taxon>
        <taxon>Pseudomonadota</taxon>
        <taxon>Gammaproteobacteria</taxon>
        <taxon>Lysobacterales</taxon>
        <taxon>Lysobacteraceae</taxon>
        <taxon>Thermomonas</taxon>
    </lineage>
</organism>